<keyword evidence="6" id="KW-1185">Reference proteome</keyword>
<gene>
    <name evidence="5" type="ORF">SAMN02745163_03234</name>
</gene>
<reference evidence="5 6" key="1">
    <citation type="submission" date="2016-11" db="EMBL/GenBank/DDBJ databases">
        <authorList>
            <person name="Jaros S."/>
            <person name="Januszkiewicz K."/>
            <person name="Wedrychowicz H."/>
        </authorList>
    </citation>
    <scope>NUCLEOTIDE SEQUENCE [LARGE SCALE GENOMIC DNA]</scope>
    <source>
        <strain evidence="5 6">DSM 21758</strain>
    </source>
</reference>
<evidence type="ECO:0000256" key="1">
    <source>
        <dbReference type="ARBA" id="ARBA00023015"/>
    </source>
</evidence>
<dbReference type="InterPro" id="IPR023187">
    <property type="entry name" value="Tscrpt_reg_MarR-type_CS"/>
</dbReference>
<dbReference type="GO" id="GO:0003700">
    <property type="term" value="F:DNA-binding transcription factor activity"/>
    <property type="evidence" value="ECO:0007669"/>
    <property type="project" value="InterPro"/>
</dbReference>
<keyword evidence="2 5" id="KW-0238">DNA-binding</keyword>
<dbReference type="InterPro" id="IPR036390">
    <property type="entry name" value="WH_DNA-bd_sf"/>
</dbReference>
<evidence type="ECO:0000313" key="5">
    <source>
        <dbReference type="EMBL" id="SHK10394.1"/>
    </source>
</evidence>
<dbReference type="PANTHER" id="PTHR42756:SF1">
    <property type="entry name" value="TRANSCRIPTIONAL REPRESSOR OF EMRAB OPERON"/>
    <property type="match status" value="1"/>
</dbReference>
<dbReference type="AlphaFoldDB" id="A0A1M6PQZ2"/>
<dbReference type="STRING" id="1121302.SAMN02745163_03234"/>
<organism evidence="5 6">
    <name type="scientific">Clostridium cavendishii DSM 21758</name>
    <dbReference type="NCBI Taxonomy" id="1121302"/>
    <lineage>
        <taxon>Bacteria</taxon>
        <taxon>Bacillati</taxon>
        <taxon>Bacillota</taxon>
        <taxon>Clostridia</taxon>
        <taxon>Eubacteriales</taxon>
        <taxon>Clostridiaceae</taxon>
        <taxon>Clostridium</taxon>
    </lineage>
</organism>
<dbReference type="InterPro" id="IPR011991">
    <property type="entry name" value="ArsR-like_HTH"/>
</dbReference>
<evidence type="ECO:0000313" key="6">
    <source>
        <dbReference type="Proteomes" id="UP000184310"/>
    </source>
</evidence>
<evidence type="ECO:0000259" key="4">
    <source>
        <dbReference type="PROSITE" id="PS50995"/>
    </source>
</evidence>
<name>A0A1M6PQZ2_9CLOT</name>
<dbReference type="SUPFAM" id="SSF46785">
    <property type="entry name" value="Winged helix' DNA-binding domain"/>
    <property type="match status" value="1"/>
</dbReference>
<dbReference type="EMBL" id="FQZB01000013">
    <property type="protein sequence ID" value="SHK10394.1"/>
    <property type="molecule type" value="Genomic_DNA"/>
</dbReference>
<dbReference type="Proteomes" id="UP000184310">
    <property type="component" value="Unassembled WGS sequence"/>
</dbReference>
<keyword evidence="1" id="KW-0805">Transcription regulation</keyword>
<evidence type="ECO:0000256" key="2">
    <source>
        <dbReference type="ARBA" id="ARBA00023125"/>
    </source>
</evidence>
<dbReference type="InterPro" id="IPR036388">
    <property type="entry name" value="WH-like_DNA-bd_sf"/>
</dbReference>
<sequence>MNKNFNAFKMAMLIKEMYSKTTCLMSDNLKDSGLTHQQIVVIKLIAHNKQMTISELCEEMSLSKGTVSGIVQRLERGGYLEKFKSEEDKRNTYVRFSKNGLKFANDFRQNINESFEKIFENCTNEELEEMIKSLTKILNKI</sequence>
<accession>A0A1M6PQZ2</accession>
<feature type="domain" description="HTH marR-type" evidence="4">
    <location>
        <begin position="1"/>
        <end position="139"/>
    </location>
</feature>
<dbReference type="PROSITE" id="PS01117">
    <property type="entry name" value="HTH_MARR_1"/>
    <property type="match status" value="1"/>
</dbReference>
<dbReference type="CDD" id="cd00090">
    <property type="entry name" value="HTH_ARSR"/>
    <property type="match status" value="1"/>
</dbReference>
<dbReference type="SMART" id="SM00347">
    <property type="entry name" value="HTH_MARR"/>
    <property type="match status" value="1"/>
</dbReference>
<dbReference type="Pfam" id="PF01047">
    <property type="entry name" value="MarR"/>
    <property type="match status" value="1"/>
</dbReference>
<dbReference type="InterPro" id="IPR000835">
    <property type="entry name" value="HTH_MarR-typ"/>
</dbReference>
<dbReference type="OrthoDB" id="49580at2"/>
<dbReference type="GO" id="GO:0003677">
    <property type="term" value="F:DNA binding"/>
    <property type="evidence" value="ECO:0007669"/>
    <property type="project" value="UniProtKB-KW"/>
</dbReference>
<dbReference type="Gene3D" id="1.10.10.10">
    <property type="entry name" value="Winged helix-like DNA-binding domain superfamily/Winged helix DNA-binding domain"/>
    <property type="match status" value="1"/>
</dbReference>
<dbReference type="RefSeq" id="WP_072990127.1">
    <property type="nucleotide sequence ID" value="NZ_FQZB01000013.1"/>
</dbReference>
<dbReference type="PROSITE" id="PS50995">
    <property type="entry name" value="HTH_MARR_2"/>
    <property type="match status" value="1"/>
</dbReference>
<evidence type="ECO:0000256" key="3">
    <source>
        <dbReference type="ARBA" id="ARBA00023163"/>
    </source>
</evidence>
<dbReference type="PANTHER" id="PTHR42756">
    <property type="entry name" value="TRANSCRIPTIONAL REGULATOR, MARR"/>
    <property type="match status" value="1"/>
</dbReference>
<dbReference type="PRINTS" id="PR00598">
    <property type="entry name" value="HTHMARR"/>
</dbReference>
<proteinExistence type="predicted"/>
<keyword evidence="3" id="KW-0804">Transcription</keyword>
<protein>
    <submittedName>
        <fullName evidence="5">DNA-binding transcriptional regulator, MarR family</fullName>
    </submittedName>
</protein>